<reference evidence="2" key="1">
    <citation type="submission" date="2023-10" db="EMBL/GenBank/DDBJ databases">
        <authorList>
            <person name="Chen Y."/>
            <person name="Shah S."/>
            <person name="Dougan E. K."/>
            <person name="Thang M."/>
            <person name="Chan C."/>
        </authorList>
    </citation>
    <scope>NUCLEOTIDE SEQUENCE [LARGE SCALE GENOMIC DNA]</scope>
</reference>
<organism evidence="2 3">
    <name type="scientific">Prorocentrum cordatum</name>
    <dbReference type="NCBI Taxonomy" id="2364126"/>
    <lineage>
        <taxon>Eukaryota</taxon>
        <taxon>Sar</taxon>
        <taxon>Alveolata</taxon>
        <taxon>Dinophyceae</taxon>
        <taxon>Prorocentrales</taxon>
        <taxon>Prorocentraceae</taxon>
        <taxon>Prorocentrum</taxon>
    </lineage>
</organism>
<sequence>MAQTEGAQDLESGVLASHWLGPESEELTLKSGLLAIRGALGDRGLLDFPRRPNGTPLVVRQGFFERLLKGEATLQNVAAADASAAEPDVKKLGLQQLLAIRCQSLDYHPTGKDLDPKRSFLVLVDQCIMPLLGQRLLGEETKAFSEAHRAIVMRQVVLIYGANRNLIEKGVTLGSDWWLLAVGGTRRYLHLGRCEVTGTTPSGAACCYRSYTARNPRDPRHSLIPSSGILRWQVLLVEEPGNWTEDPLATEQRTSKTARLTAAKPGGVKQSSPATGAGSSPAAAAPAGGSGFTLFGDFDVEELFDDLEDTTSGAGGDSGSPGGDAKAPPAQSDDIDDFFDSLLDGLDAPAPGAGGAPLSQAAGSASAAAG</sequence>
<name>A0ABN9SFP8_9DINO</name>
<accession>A0ABN9SFP8</accession>
<protein>
    <submittedName>
        <fullName evidence="2">Uncharacterized protein</fullName>
    </submittedName>
</protein>
<gene>
    <name evidence="2" type="ORF">PCOR1329_LOCUS29387</name>
</gene>
<evidence type="ECO:0000313" key="2">
    <source>
        <dbReference type="EMBL" id="CAK0830902.1"/>
    </source>
</evidence>
<evidence type="ECO:0000313" key="3">
    <source>
        <dbReference type="Proteomes" id="UP001189429"/>
    </source>
</evidence>
<dbReference type="EMBL" id="CAUYUJ010011064">
    <property type="protein sequence ID" value="CAK0830902.1"/>
    <property type="molecule type" value="Genomic_DNA"/>
</dbReference>
<comment type="caution">
    <text evidence="2">The sequence shown here is derived from an EMBL/GenBank/DDBJ whole genome shotgun (WGS) entry which is preliminary data.</text>
</comment>
<feature type="non-terminal residue" evidence="2">
    <location>
        <position position="370"/>
    </location>
</feature>
<feature type="compositionally biased region" description="Low complexity" evidence="1">
    <location>
        <begin position="340"/>
        <end position="370"/>
    </location>
</feature>
<feature type="region of interest" description="Disordered" evidence="1">
    <location>
        <begin position="245"/>
        <end position="286"/>
    </location>
</feature>
<feature type="region of interest" description="Disordered" evidence="1">
    <location>
        <begin position="305"/>
        <end position="370"/>
    </location>
</feature>
<feature type="compositionally biased region" description="Low complexity" evidence="1">
    <location>
        <begin position="271"/>
        <end position="286"/>
    </location>
</feature>
<evidence type="ECO:0000256" key="1">
    <source>
        <dbReference type="SAM" id="MobiDB-lite"/>
    </source>
</evidence>
<feature type="compositionally biased region" description="Gly residues" evidence="1">
    <location>
        <begin position="313"/>
        <end position="322"/>
    </location>
</feature>
<dbReference type="Proteomes" id="UP001189429">
    <property type="component" value="Unassembled WGS sequence"/>
</dbReference>
<proteinExistence type="predicted"/>
<keyword evidence="3" id="KW-1185">Reference proteome</keyword>